<evidence type="ECO:0000313" key="1">
    <source>
        <dbReference type="EMBL" id="WLJ26320.1"/>
    </source>
</evidence>
<organism evidence="1">
    <name type="scientific">Firmicutes phage HS19</name>
    <dbReference type="NCBI Taxonomy" id="3056397"/>
    <lineage>
        <taxon>Viruses</taxon>
    </lineage>
</organism>
<dbReference type="EMBL" id="OQ890325">
    <property type="protein sequence ID" value="WLJ26320.1"/>
    <property type="molecule type" value="Genomic_DNA"/>
</dbReference>
<dbReference type="InterPro" id="IPR024410">
    <property type="entry name" value="Phage_TAC_12"/>
</dbReference>
<reference evidence="1" key="1">
    <citation type="submission" date="2023-04" db="EMBL/GenBank/DDBJ databases">
        <title>The human skin virome in hidradenitis suppurativa patients.</title>
        <authorList>
            <person name="Jansen D."/>
        </authorList>
    </citation>
    <scope>NUCLEOTIDE SEQUENCE</scope>
    <source>
        <strain evidence="1">VC4_HSPhageD</strain>
    </source>
</reference>
<proteinExistence type="predicted"/>
<name>A0AA50A787_9VIRU</name>
<protein>
    <submittedName>
        <fullName evidence="1">Tail assembly chaperone protein</fullName>
    </submittedName>
</protein>
<sequence length="128" mass="14562">MVITLNDRDYSLYFSIAGIDFLDREYYVEASGVKFGFGVGMVYQQIAMKNVVGIFNAIKACLINKDVKDDAIEDYIVKVAEDDKLDELCEDLIDELKKQPLTRKSVADLTKRIESVTEEQANTKHTKK</sequence>
<dbReference type="Pfam" id="PF12363">
    <property type="entry name" value="Phage_TAC_12"/>
    <property type="match status" value="1"/>
</dbReference>
<accession>A0AA50A787</accession>